<feature type="transmembrane region" description="Helical" evidence="2">
    <location>
        <begin position="485"/>
        <end position="507"/>
    </location>
</feature>
<dbReference type="EMBL" id="SNYO01000006">
    <property type="protein sequence ID" value="TDQ54052.1"/>
    <property type="molecule type" value="Genomic_DNA"/>
</dbReference>
<dbReference type="AlphaFoldDB" id="A0A4R6V2A1"/>
<keyword evidence="4" id="KW-1185">Reference proteome</keyword>
<evidence type="ECO:0000313" key="3">
    <source>
        <dbReference type="EMBL" id="TDQ54052.1"/>
    </source>
</evidence>
<keyword evidence="2" id="KW-0472">Membrane</keyword>
<feature type="transmembrane region" description="Helical" evidence="2">
    <location>
        <begin position="219"/>
        <end position="237"/>
    </location>
</feature>
<gene>
    <name evidence="3" type="ORF">EV188_106199</name>
</gene>
<protein>
    <submittedName>
        <fullName evidence="3">Uncharacterized protein</fullName>
    </submittedName>
</protein>
<feature type="region of interest" description="Disordered" evidence="1">
    <location>
        <begin position="15"/>
        <end position="40"/>
    </location>
</feature>
<sequence length="547" mass="55290">MVRIRTARDLWGDMTADTVVDERSPGTAPPSAPGGPSATRPIGTPLRVALGVLVAVLVGGGLLLRLGLVGGDAIGVADNGDAVRLACVADLVPDATDGTSAGHGVVVTEYRTGGPGCAREAPTTSAGLILRATVAVTTALDGTPPAPDGSTRFSLEWLAAAYVGLFALGAGLAAFAATAGHRAGRGVPVVLAVIGPPLLPLLVAPWWTRFLVASLSEAGGLLGLAWMAWGLLAVALTRPAHRSARLLALGLIAAGGVVAATAKPGFLPVGLAAVAACAVVTVGTRPVRRHAPGLCAAALAVAIAAAPVMSGLRAQDEAYDVVNAHNLAFTAVLPESGPAATAPLGLRPEAFAQAGQHFYLDGGRSVPGWDQTVGARPEELRTAARLWVAEHPLVLARMVHRGLLATLRPQIPYLASETGGPRRVDGTVPRPAYPEGSQVMGPMFVYLDGLPGRWVPPTVLALALLASLLTVVLPRRARGSPVTVGTARVAGVLAATALGVVVLAVLGDGYCELAKHVWLGSYALVVTGLTLVVAAVSAVAARRAAGS</sequence>
<feature type="transmembrane region" description="Helical" evidence="2">
    <location>
        <begin position="454"/>
        <end position="473"/>
    </location>
</feature>
<organism evidence="3 4">
    <name type="scientific">Actinomycetospora succinea</name>
    <dbReference type="NCBI Taxonomy" id="663603"/>
    <lineage>
        <taxon>Bacteria</taxon>
        <taxon>Bacillati</taxon>
        <taxon>Actinomycetota</taxon>
        <taxon>Actinomycetes</taxon>
        <taxon>Pseudonocardiales</taxon>
        <taxon>Pseudonocardiaceae</taxon>
        <taxon>Actinomycetospora</taxon>
    </lineage>
</organism>
<feature type="transmembrane region" description="Helical" evidence="2">
    <location>
        <begin position="266"/>
        <end position="284"/>
    </location>
</feature>
<evidence type="ECO:0000256" key="1">
    <source>
        <dbReference type="SAM" id="MobiDB-lite"/>
    </source>
</evidence>
<feature type="transmembrane region" description="Helical" evidence="2">
    <location>
        <begin position="244"/>
        <end position="260"/>
    </location>
</feature>
<feature type="transmembrane region" description="Helical" evidence="2">
    <location>
        <begin position="291"/>
        <end position="309"/>
    </location>
</feature>
<feature type="transmembrane region" description="Helical" evidence="2">
    <location>
        <begin position="48"/>
        <end position="68"/>
    </location>
</feature>
<dbReference type="Proteomes" id="UP000295705">
    <property type="component" value="Unassembled WGS sequence"/>
</dbReference>
<keyword evidence="2" id="KW-0812">Transmembrane</keyword>
<accession>A0A4R6V2A1</accession>
<proteinExistence type="predicted"/>
<reference evidence="3 4" key="1">
    <citation type="submission" date="2019-03" db="EMBL/GenBank/DDBJ databases">
        <title>Genomic Encyclopedia of Type Strains, Phase IV (KMG-IV): sequencing the most valuable type-strain genomes for metagenomic binning, comparative biology and taxonomic classification.</title>
        <authorList>
            <person name="Goeker M."/>
        </authorList>
    </citation>
    <scope>NUCLEOTIDE SEQUENCE [LARGE SCALE GENOMIC DNA]</scope>
    <source>
        <strain evidence="3 4">DSM 45775</strain>
    </source>
</reference>
<keyword evidence="2" id="KW-1133">Transmembrane helix</keyword>
<feature type="transmembrane region" description="Helical" evidence="2">
    <location>
        <begin position="157"/>
        <end position="177"/>
    </location>
</feature>
<evidence type="ECO:0000256" key="2">
    <source>
        <dbReference type="SAM" id="Phobius"/>
    </source>
</evidence>
<feature type="transmembrane region" description="Helical" evidence="2">
    <location>
        <begin position="519"/>
        <end position="541"/>
    </location>
</feature>
<name>A0A4R6V2A1_9PSEU</name>
<feature type="transmembrane region" description="Helical" evidence="2">
    <location>
        <begin position="189"/>
        <end position="207"/>
    </location>
</feature>
<comment type="caution">
    <text evidence="3">The sequence shown here is derived from an EMBL/GenBank/DDBJ whole genome shotgun (WGS) entry which is preliminary data.</text>
</comment>
<evidence type="ECO:0000313" key="4">
    <source>
        <dbReference type="Proteomes" id="UP000295705"/>
    </source>
</evidence>